<protein>
    <recommendedName>
        <fullName evidence="1">Metallo-beta-lactamase domain-containing protein</fullName>
    </recommendedName>
</protein>
<dbReference type="GeneID" id="83057624"/>
<sequence length="285" mass="31527">MTKIENFSYPENFIKYLGTSGGRFSMIRQVRSTGGLWFRYGGIQGVIDPGPGSLAHICAARPELAADEADFVLLTHKHLDHSTDANVLIECMTHGGFDERGLLVAPRDALAGDDPVILKYSQKRVPRIVSPADGQPVGLGRGVTAEPVAHVHHGVECFGYIFRREGLNDWGIISDSRLMPYFAERYQSCRFLSLNATFPNAKSRLDHMSIEEARQLLTELHPQAAVLTHLGAMLTSPEGEHFLTGLDTKETHIVAAEDGMVVDLDSLAIYRERRGEPAAVRYEKE</sequence>
<dbReference type="PANTHER" id="PTHR42663">
    <property type="entry name" value="HYDROLASE C777.06C-RELATED-RELATED"/>
    <property type="match status" value="1"/>
</dbReference>
<evidence type="ECO:0000313" key="3">
    <source>
        <dbReference type="Proteomes" id="UP000093044"/>
    </source>
</evidence>
<dbReference type="AlphaFoldDB" id="A0A1B2I4H2"/>
<dbReference type="InterPro" id="IPR036866">
    <property type="entry name" value="RibonucZ/Hydroxyglut_hydro"/>
</dbReference>
<evidence type="ECO:0000313" key="2">
    <source>
        <dbReference type="EMBL" id="ANZ44870.1"/>
    </source>
</evidence>
<proteinExistence type="predicted"/>
<dbReference type="PANTHER" id="PTHR42663:SF6">
    <property type="entry name" value="HYDROLASE C777.06C-RELATED"/>
    <property type="match status" value="1"/>
</dbReference>
<dbReference type="KEGG" id="cpor:BED41_07140"/>
<dbReference type="CDD" id="cd07741">
    <property type="entry name" value="metallo-hydrolase-like_MBL-fold"/>
    <property type="match status" value="1"/>
</dbReference>
<accession>A0A1B2I4H2</accession>
<dbReference type="RefSeq" id="WP_066744414.1">
    <property type="nucleotide sequence ID" value="NZ_CP016757.1"/>
</dbReference>
<dbReference type="Pfam" id="PF12706">
    <property type="entry name" value="Lactamase_B_2"/>
    <property type="match status" value="1"/>
</dbReference>
<feature type="domain" description="Metallo-beta-lactamase" evidence="1">
    <location>
        <begin position="46"/>
        <end position="229"/>
    </location>
</feature>
<dbReference type="Gene3D" id="3.60.15.10">
    <property type="entry name" value="Ribonuclease Z/Hydroxyacylglutathione hydrolase-like"/>
    <property type="match status" value="1"/>
</dbReference>
<keyword evidence="3" id="KW-1185">Reference proteome</keyword>
<dbReference type="Proteomes" id="UP000093044">
    <property type="component" value="Chromosome"/>
</dbReference>
<evidence type="ECO:0000259" key="1">
    <source>
        <dbReference type="Pfam" id="PF12706"/>
    </source>
</evidence>
<dbReference type="STRING" id="1197717.BED41_07140"/>
<name>A0A1B2I4H2_9BACT</name>
<reference evidence="2" key="1">
    <citation type="submission" date="2016-08" db="EMBL/GenBank/DDBJ databases">
        <title>Complete genome of Cloacibacillus porcorum.</title>
        <authorList>
            <person name="Looft T."/>
            <person name="Bayles D.O."/>
            <person name="Alt D.P."/>
        </authorList>
    </citation>
    <scope>NUCLEOTIDE SEQUENCE [LARGE SCALE GENOMIC DNA]</scope>
    <source>
        <strain evidence="2">CL-84</strain>
    </source>
</reference>
<dbReference type="EMBL" id="CP016757">
    <property type="protein sequence ID" value="ANZ44870.1"/>
    <property type="molecule type" value="Genomic_DNA"/>
</dbReference>
<organism evidence="2 3">
    <name type="scientific">Cloacibacillus porcorum</name>
    <dbReference type="NCBI Taxonomy" id="1197717"/>
    <lineage>
        <taxon>Bacteria</taxon>
        <taxon>Thermotogati</taxon>
        <taxon>Synergistota</taxon>
        <taxon>Synergistia</taxon>
        <taxon>Synergistales</taxon>
        <taxon>Synergistaceae</taxon>
        <taxon>Cloacibacillus</taxon>
    </lineage>
</organism>
<dbReference type="SUPFAM" id="SSF56281">
    <property type="entry name" value="Metallo-hydrolase/oxidoreductase"/>
    <property type="match status" value="1"/>
</dbReference>
<gene>
    <name evidence="2" type="ORF">BED41_07140</name>
</gene>
<dbReference type="InterPro" id="IPR001279">
    <property type="entry name" value="Metallo-B-lactamas"/>
</dbReference>